<dbReference type="AlphaFoldDB" id="A0A7X0RCA4"/>
<dbReference type="GO" id="GO:0016020">
    <property type="term" value="C:membrane"/>
    <property type="evidence" value="ECO:0007669"/>
    <property type="project" value="InterPro"/>
</dbReference>
<proteinExistence type="predicted"/>
<accession>A0A7X0RCA4</accession>
<dbReference type="InterPro" id="IPR021522">
    <property type="entry name" value="MctB"/>
</dbReference>
<comment type="caution">
    <text evidence="1">The sequence shown here is derived from an EMBL/GenBank/DDBJ whole genome shotgun (WGS) entry which is preliminary data.</text>
</comment>
<gene>
    <name evidence="1" type="ORF">H5V45_00055</name>
</gene>
<organism evidence="1 2">
    <name type="scientific">Nocardioides luti</name>
    <dbReference type="NCBI Taxonomy" id="2761101"/>
    <lineage>
        <taxon>Bacteria</taxon>
        <taxon>Bacillati</taxon>
        <taxon>Actinomycetota</taxon>
        <taxon>Actinomycetes</taxon>
        <taxon>Propionibacteriales</taxon>
        <taxon>Nocardioidaceae</taxon>
        <taxon>Nocardioides</taxon>
    </lineage>
</organism>
<dbReference type="EMBL" id="JACKXE010000001">
    <property type="protein sequence ID" value="MBB6625698.1"/>
    <property type="molecule type" value="Genomic_DNA"/>
</dbReference>
<dbReference type="RefSeq" id="WP_185251046.1">
    <property type="nucleotide sequence ID" value="NZ_JACKXE010000001.1"/>
</dbReference>
<dbReference type="GO" id="GO:0055070">
    <property type="term" value="P:copper ion homeostasis"/>
    <property type="evidence" value="ECO:0007669"/>
    <property type="project" value="InterPro"/>
</dbReference>
<reference evidence="1 2" key="1">
    <citation type="submission" date="2020-08" db="EMBL/GenBank/DDBJ databases">
        <authorList>
            <person name="Seo M.-J."/>
        </authorList>
    </citation>
    <scope>NUCLEOTIDE SEQUENCE [LARGE SCALE GENOMIC DNA]</scope>
    <source>
        <strain evidence="1 2">KIGAM211</strain>
    </source>
</reference>
<name>A0A7X0RCA4_9ACTN</name>
<dbReference type="Proteomes" id="UP000523955">
    <property type="component" value="Unassembled WGS sequence"/>
</dbReference>
<protein>
    <submittedName>
        <fullName evidence="1">Copper transporter</fullName>
    </submittedName>
</protein>
<sequence>MITYRHHITTLVAVFLALAVGVVLGGGPLTDLGREPSVAPARAGATRDARELAGFGDDFAAAGAATLYDDRLRDHAVAVLTLPGADDDVVGALTQQVEEAGGTVAGTYAARPSLVAPGEKSLVDTLGSQLMTQLGDGAVASDASTYVRAGQLAGLAMATGDVPADDASSVRQSLAGAELLTSPEKPKAADLVLVVLGTATDDAIVSGLVDGLAAKATGVVVAGDTDSAASGDLAGVRREPVGQDVATVDGVEAPLGQVTAVLALARSLTVQGGSFGASGSDGAVPLG</sequence>
<dbReference type="Pfam" id="PF11382">
    <property type="entry name" value="MctB"/>
    <property type="match status" value="1"/>
</dbReference>
<evidence type="ECO:0000313" key="1">
    <source>
        <dbReference type="EMBL" id="MBB6625698.1"/>
    </source>
</evidence>
<evidence type="ECO:0000313" key="2">
    <source>
        <dbReference type="Proteomes" id="UP000523955"/>
    </source>
</evidence>
<keyword evidence="2" id="KW-1185">Reference proteome</keyword>